<organism evidence="1 2">
    <name type="scientific">Spiroplasma ixodetis</name>
    <dbReference type="NCBI Taxonomy" id="2141"/>
    <lineage>
        <taxon>Bacteria</taxon>
        <taxon>Bacillati</taxon>
        <taxon>Mycoplasmatota</taxon>
        <taxon>Mollicutes</taxon>
        <taxon>Entomoplasmatales</taxon>
        <taxon>Spiroplasmataceae</taxon>
        <taxon>Spiroplasma</taxon>
    </lineage>
</organism>
<gene>
    <name evidence="1" type="ORF">SAP269_20930</name>
</gene>
<proteinExistence type="predicted"/>
<evidence type="ECO:0000313" key="2">
    <source>
        <dbReference type="Proteomes" id="UP001473424"/>
    </source>
</evidence>
<protein>
    <submittedName>
        <fullName evidence="1">Uncharacterized protein</fullName>
    </submittedName>
</protein>
<dbReference type="RefSeq" id="WP_353306273.1">
    <property type="nucleotide sequence ID" value="NZ_AP028955.1"/>
</dbReference>
<evidence type="ECO:0000313" key="1">
    <source>
        <dbReference type="EMBL" id="BET39504.1"/>
    </source>
</evidence>
<reference evidence="2" key="1">
    <citation type="journal article" date="2024" name="FEMS Microbiol. Lett.">
        <title>Genomic insights into Spiroplasma endosymbionts that induce male-killing and protective phenotypes in the pea aphid.</title>
        <authorList>
            <person name="Arai H."/>
            <person name="Legeai F."/>
            <person name="Kageyama D."/>
            <person name="Sugio A."/>
            <person name="Simon J.C."/>
        </authorList>
    </citation>
    <scope>NUCLEOTIDE SEQUENCE [LARGE SCALE GENOMIC DNA]</scope>
    <source>
        <strain evidence="2">sAp269</strain>
    </source>
</reference>
<dbReference type="Proteomes" id="UP001473424">
    <property type="component" value="Chromosome"/>
</dbReference>
<accession>A0ABM8JQ85</accession>
<sequence length="43" mass="5077">MKNRNTNNVKFSEESLKVDEINKEAQKLFLKSDDEKIKPIILK</sequence>
<dbReference type="EMBL" id="AP028955">
    <property type="protein sequence ID" value="BET39504.1"/>
    <property type="molecule type" value="Genomic_DNA"/>
</dbReference>
<keyword evidence="2" id="KW-1185">Reference proteome</keyword>
<name>A0ABM8JQ85_9MOLU</name>